<evidence type="ECO:0000313" key="8">
    <source>
        <dbReference type="EMBL" id="PIP61384.1"/>
    </source>
</evidence>
<comment type="caution">
    <text evidence="8">The sequence shown here is derived from an EMBL/GenBank/DDBJ whole genome shotgun (WGS) entry which is preliminary data.</text>
</comment>
<organism evidence="8 9">
    <name type="scientific">Candidatus Roizmanbacteria bacterium CG22_combo_CG10-13_8_21_14_all_38_20</name>
    <dbReference type="NCBI Taxonomy" id="1974862"/>
    <lineage>
        <taxon>Bacteria</taxon>
        <taxon>Candidatus Roizmaniibacteriota</taxon>
    </lineage>
</organism>
<dbReference type="EMBL" id="PCTA01000028">
    <property type="protein sequence ID" value="PIP61384.1"/>
    <property type="molecule type" value="Genomic_DNA"/>
</dbReference>
<dbReference type="GO" id="GO:0016787">
    <property type="term" value="F:hydrolase activity"/>
    <property type="evidence" value="ECO:0007669"/>
    <property type="project" value="UniProtKB-KW"/>
</dbReference>
<dbReference type="PANTHER" id="PTHR10099:SF1">
    <property type="entry name" value="PHOSPHORIBOSYLFORMYLGLYCINAMIDINE SYNTHASE"/>
    <property type="match status" value="1"/>
</dbReference>
<dbReference type="Pfam" id="PF13507">
    <property type="entry name" value="GATase_5"/>
    <property type="match status" value="1"/>
</dbReference>
<dbReference type="InterPro" id="IPR010075">
    <property type="entry name" value="PRibForGlyAmidine_synth_PurQ"/>
</dbReference>
<dbReference type="AlphaFoldDB" id="A0A2H0BUV8"/>
<dbReference type="InterPro" id="IPR029062">
    <property type="entry name" value="Class_I_gatase-like"/>
</dbReference>
<dbReference type="PIRSF" id="PIRSF001586">
    <property type="entry name" value="FGAM_synth_I"/>
    <property type="match status" value="1"/>
</dbReference>
<dbReference type="CDD" id="cd01740">
    <property type="entry name" value="GATase1_FGAR_AT"/>
    <property type="match status" value="1"/>
</dbReference>
<dbReference type="SUPFAM" id="SSF52317">
    <property type="entry name" value="Class I glutamine amidotransferase-like"/>
    <property type="match status" value="1"/>
</dbReference>
<keyword evidence="3" id="KW-0547">Nucleotide-binding</keyword>
<dbReference type="PANTHER" id="PTHR10099">
    <property type="entry name" value="PHOSPHORIBOSYLFORMYLGLYCINAMIDINE SYNTHASE"/>
    <property type="match status" value="1"/>
</dbReference>
<dbReference type="GO" id="GO:0004642">
    <property type="term" value="F:phosphoribosylformylglycinamidine synthase activity"/>
    <property type="evidence" value="ECO:0007669"/>
    <property type="project" value="InterPro"/>
</dbReference>
<evidence type="ECO:0000313" key="9">
    <source>
        <dbReference type="Proteomes" id="UP000231246"/>
    </source>
</evidence>
<reference evidence="8 9" key="1">
    <citation type="submission" date="2017-09" db="EMBL/GenBank/DDBJ databases">
        <title>Depth-based differentiation of microbial function through sediment-hosted aquifers and enrichment of novel symbionts in the deep terrestrial subsurface.</title>
        <authorList>
            <person name="Probst A.J."/>
            <person name="Ladd B."/>
            <person name="Jarett J.K."/>
            <person name="Geller-Mcgrath D.E."/>
            <person name="Sieber C.M."/>
            <person name="Emerson J.B."/>
            <person name="Anantharaman K."/>
            <person name="Thomas B.C."/>
            <person name="Malmstrom R."/>
            <person name="Stieglmeier M."/>
            <person name="Klingl A."/>
            <person name="Woyke T."/>
            <person name="Ryan C.M."/>
            <person name="Banfield J.F."/>
        </authorList>
    </citation>
    <scope>NUCLEOTIDE SEQUENCE [LARGE SCALE GENOMIC DNA]</scope>
    <source>
        <strain evidence="8">CG22_combo_CG10-13_8_21_14_all_38_20</strain>
    </source>
</reference>
<keyword evidence="2" id="KW-0436">Ligase</keyword>
<keyword evidence="5" id="KW-0378">Hydrolase</keyword>
<keyword evidence="6" id="KW-0067">ATP-binding</keyword>
<evidence type="ECO:0000256" key="4">
    <source>
        <dbReference type="ARBA" id="ARBA00022755"/>
    </source>
</evidence>
<keyword evidence="4" id="KW-0658">Purine biosynthesis</keyword>
<evidence type="ECO:0000256" key="1">
    <source>
        <dbReference type="ARBA" id="ARBA00022490"/>
    </source>
</evidence>
<accession>A0A2H0BUV8</accession>
<evidence type="ECO:0000256" key="7">
    <source>
        <dbReference type="ARBA" id="ARBA00022962"/>
    </source>
</evidence>
<protein>
    <submittedName>
        <fullName evidence="8">Phosphoribosylformylglycinamidine synthase</fullName>
    </submittedName>
</protein>
<name>A0A2H0BUV8_9BACT</name>
<sequence length="265" mass="29704">MKPKVLVFSGYGLNCEEETKYAFDLVGADATIVHINDLIANKKLLNKYQILAFPGGFAYGDDTGAGNAYANKLKNNLWEDLVRFINRDTLTIGICNGFQIIANLGLLPAINNKYGERQIALLANDSVRYIVRWVDLKVESSSPWLNGIKELSIPIAHGEGKFYAESTLLDKLESEGQIALTYTNGPICEHFEYDANPNGSLRDIAGVTDPTGRILGLMPHPERGMFFTQLPHWTYLKEQHLREGRKFPKYADGLKIFKNAVKCFK</sequence>
<evidence type="ECO:0000256" key="2">
    <source>
        <dbReference type="ARBA" id="ARBA00022598"/>
    </source>
</evidence>
<keyword evidence="7" id="KW-0315">Glutamine amidotransferase</keyword>
<proteinExistence type="predicted"/>
<dbReference type="Gene3D" id="3.40.50.880">
    <property type="match status" value="1"/>
</dbReference>
<dbReference type="SMART" id="SM01211">
    <property type="entry name" value="GATase_5"/>
    <property type="match status" value="1"/>
</dbReference>
<dbReference type="PROSITE" id="PS51273">
    <property type="entry name" value="GATASE_TYPE_1"/>
    <property type="match status" value="1"/>
</dbReference>
<evidence type="ECO:0000256" key="6">
    <source>
        <dbReference type="ARBA" id="ARBA00022840"/>
    </source>
</evidence>
<evidence type="ECO:0000256" key="5">
    <source>
        <dbReference type="ARBA" id="ARBA00022801"/>
    </source>
</evidence>
<dbReference type="GO" id="GO:0005737">
    <property type="term" value="C:cytoplasm"/>
    <property type="evidence" value="ECO:0007669"/>
    <property type="project" value="TreeGrafter"/>
</dbReference>
<evidence type="ECO:0000256" key="3">
    <source>
        <dbReference type="ARBA" id="ARBA00022741"/>
    </source>
</evidence>
<dbReference type="GO" id="GO:0006189">
    <property type="term" value="P:'de novo' IMP biosynthetic process"/>
    <property type="evidence" value="ECO:0007669"/>
    <property type="project" value="InterPro"/>
</dbReference>
<gene>
    <name evidence="8" type="ORF">COW99_04555</name>
</gene>
<dbReference type="GO" id="GO:0005524">
    <property type="term" value="F:ATP binding"/>
    <property type="evidence" value="ECO:0007669"/>
    <property type="project" value="UniProtKB-KW"/>
</dbReference>
<keyword evidence="1" id="KW-0963">Cytoplasm</keyword>
<dbReference type="Proteomes" id="UP000231246">
    <property type="component" value="Unassembled WGS sequence"/>
</dbReference>